<evidence type="ECO:0000256" key="10">
    <source>
        <dbReference type="SAM" id="MobiDB-lite"/>
    </source>
</evidence>
<feature type="compositionally biased region" description="Polar residues" evidence="10">
    <location>
        <begin position="37"/>
        <end position="56"/>
    </location>
</feature>
<dbReference type="SMART" id="SM00506">
    <property type="entry name" value="A1pp"/>
    <property type="match status" value="2"/>
</dbReference>
<dbReference type="EC" id="2.3.2.27" evidence="4"/>
<dbReference type="CDD" id="cd09633">
    <property type="entry name" value="Deltex_C"/>
    <property type="match status" value="1"/>
</dbReference>
<feature type="region of interest" description="Disordered" evidence="10">
    <location>
        <begin position="22"/>
        <end position="120"/>
    </location>
</feature>
<accession>A0A8W8NR85</accession>
<comment type="similarity">
    <text evidence="3">Belongs to the Deltex family.</text>
</comment>
<dbReference type="CDD" id="cd02907">
    <property type="entry name" value="Macro_Af1521_BAL-like"/>
    <property type="match status" value="1"/>
</dbReference>
<feature type="compositionally biased region" description="Polar residues" evidence="10">
    <location>
        <begin position="277"/>
        <end position="286"/>
    </location>
</feature>
<proteinExistence type="inferred from homology"/>
<dbReference type="Gene3D" id="3.30.40.10">
    <property type="entry name" value="Zinc/RING finger domain, C3HC4 (zinc finger)"/>
    <property type="match status" value="1"/>
</dbReference>
<keyword evidence="6" id="KW-0479">Metal-binding</keyword>
<evidence type="ECO:0000256" key="3">
    <source>
        <dbReference type="ARBA" id="ARBA00009413"/>
    </source>
</evidence>
<keyword evidence="8" id="KW-0862">Zinc</keyword>
<dbReference type="GO" id="GO:0007219">
    <property type="term" value="P:Notch signaling pathway"/>
    <property type="evidence" value="ECO:0007669"/>
    <property type="project" value="InterPro"/>
</dbReference>
<feature type="compositionally biased region" description="Polar residues" evidence="10">
    <location>
        <begin position="193"/>
        <end position="205"/>
    </location>
</feature>
<dbReference type="Pfam" id="PF18102">
    <property type="entry name" value="DTC"/>
    <property type="match status" value="1"/>
</dbReference>
<dbReference type="InterPro" id="IPR039398">
    <property type="entry name" value="Deltex_fam"/>
</dbReference>
<evidence type="ECO:0000259" key="12">
    <source>
        <dbReference type="PROSITE" id="PS51154"/>
    </source>
</evidence>
<comment type="pathway">
    <text evidence="2">Protein modification; protein ubiquitination.</text>
</comment>
<dbReference type="SUPFAM" id="SSF52949">
    <property type="entry name" value="Macro domain-like"/>
    <property type="match status" value="5"/>
</dbReference>
<dbReference type="PROSITE" id="PS51154">
    <property type="entry name" value="MACRO"/>
    <property type="match status" value="2"/>
</dbReference>
<dbReference type="InterPro" id="IPR039399">
    <property type="entry name" value="Deltex_C_sf"/>
</dbReference>
<evidence type="ECO:0000313" key="14">
    <source>
        <dbReference type="Proteomes" id="UP000005408"/>
    </source>
</evidence>
<dbReference type="Gene3D" id="3.30.390.130">
    <property type="match status" value="1"/>
</dbReference>
<dbReference type="Gene3D" id="3.40.220.10">
    <property type="entry name" value="Leucine Aminopeptidase, subunit E, domain 1"/>
    <property type="match status" value="4"/>
</dbReference>
<dbReference type="SMART" id="SM00184">
    <property type="entry name" value="RING"/>
    <property type="match status" value="1"/>
</dbReference>
<evidence type="ECO:0000256" key="7">
    <source>
        <dbReference type="ARBA" id="ARBA00022771"/>
    </source>
</evidence>
<sequence length="2502" mass="279656">MSSLTEQSCLTSSDFVYVSRDSSFQSTNEDGSAPKNFRNSLQENGNPDSALSNKEPTGSVVLDPRVLLEDGLKDSIGFGPPNEEERTDQVFNNFNGSGQESFAVIDQSQTSPENSPRSPVVNPLLSKVIGNIGSRLVNSSDSVSVGTLTGENQGQQPTGQIIESRESDIFRMSTTESSDSIIVLEDGDFQSYDQVSTRSETSNHNLAKASQGESSNDRDFSLVSNDRNVISNTFQADGEMEKEQSLRLESFNGFESLLNTRDEQNPEEPENEWNQNSLERPSNSPGHQMKQHVPNLFSRDNAGSKSIDFNLPNNKPSLRKPDDLKSFEVPRNSLEWWPEEMKKAKSEPDSFNSYQMLPENVGASLETVCSESIDTSVKDIIPENNLKSGESTEKVFQEDIRPMPCQSSSAKVETSLSLQSFPVSRTSEEKESLHNNRKGTSLNVEQTKLMSSLGLSNDQEECKKTSLDAEQTEPLSSLFLDHQEEIKEESRKTPLDNQKGMLEDAPLVTSYGCVEHSELPPVNHQNTEKDSDLFGAGDDRSKEQVTDQWSFLVQEEEAQYCRTQSAIEQTLKKFVHKNGSIGQEDIKNVSKLLTDVLMSKNIMRKEIKKNQKMGTDESFIESIDSQESETYVIKPIKFDGQTGATGGEIGDFQQPENSQTLLSTPQQFMHIEKVDLEGHSLEENCTDTTQKKKAEELERVTSGSEHSHTIPVSSVKLRLLSMLDGKTVLEEKYNVTLVEKFEDQAVDIKGSNESIQLAIKSIQNNEWLGGFSMRTTKLHPLILDLLCHDAVVQYLDQEILSGLGVRFCWLPNVENNYLIVYSDTEQNVTKVMTTILKTVELKCIPKPKDLTKLTQKMSDLTQKYHGRIVWSVMQDSVYIACCSNLNQDVNSCLQSFEVKAKPEETEKFVEIHEDVFSFLKKRKMFEIEKIGQRHCVGIEKGPGSTPGFVIIGTQENIQAAVGPILDLRDQVSTTKIAIKSPGAAELFRMNDYALVRYLERHHCCDIQTEDSEISFVQNGGNQATAAPKGRQDDLEFYAYRIKDQIDVHIFRGDTSEAEVDMLIEPADRLEKTPYGQSRFLYVEKLERKAARVVVPKWNTGSGKVKHELVDMLVDLFEDLQKYGHKSVAFPMRSFKDWPHGRLTKAIIMGLQTHIEKYRKACCLKRVTLCDPETEICAQICQVCVDAMGDTIRKVFTQPRGKRRKGLTIKLVKGEIANQRRDAIVNTTSLHLDLDSGKVSRSILRKAGPGIQDQLRNYHPKGMTQGEVAVTRGFSLDCRFVYHGALDYWPSTHEPEVKKAHCLEMLEKLVKECLNQAIQNDLKSIAFPALGCGTLNMPPVRVAQKMFQVFRQFEQDHPNSSLTEIDIVIIPTDMPIFKEFDKELSRYKKDKIRPVSREQTLYRQSSLPAQSVSDFNQPGRTEFTCEVNGITLTAALGDVTKQHGYDGLVRLFTSDNPFSTDASNDPLLRSMATGTTKASADPRTLSYSKNFVTPAADLPQKKIVHVHARQGGLTQAVLTALNTAEGEGDLKSLVIPARPTDPLCEDHRAFVSSVYQAVARHRHQTFCTGRVKKVKICVTEQKVLNRVLEELQSQSAQGETTLQSLGLDADQRLMTLRLTISTDNLDHVTAIIRNMETSPDKFVDYTMEAEREISDVPQDVYEAFLYFYQRDLQTEFNSVNMTYDGRRSKIVLVGSCETLEQTEALLRQKLQELTERMHVDTIPLPNLENPVLQSIVSNVQPQCTDVLLFIPTAAEQCNGIHLIAMTSQDASRVKDLILEKISPEFKTSPQENMTSSLAQRQAPTPVDFRNDVSTFITDQDIQVFVYEENILQLPVACIVNAANEYLKHGSGVAFAILEAAGESFDEACKAHIRRNGLVKTGSCAATEAGDLPYAYVIHAVGPKWNSAKAEDCKTLLRSAVESSILKAAELGMNSVGLPAISSGIFGMPVDVCATQYAHAVISASAKIEGSSLREIHFIDMSREVVVVMKQIFSSIFNASTSSIPEVSLSVGSSSLRPDMNPVGVSRLGFQKSSMTQRRNTDHQLYQLTNDFSVCVYSGNIVRSATNAIVCMEDKDIRHRDPCSKVIADFAGKEYEANIAKYRQQSLKPGDVLLVDAGRNFDETVEIYLAIGTDSAENEEEWVKTIDDCNAKILQKACDQQIYHMAMPLLGADANPSFLLTLTTNLVRRIIEFSTKRPPECKLGCIHIVNFRDESTLAIRKALKQYIPINLERTGNGNIKRTTLKDSFFAENIGEVSMEAQQNGPAALVVDNGKLQCAEASQAPEQTTPKQRTTDNAADDGDHQCVICLESLDKEHKTLQKCKHKFCAPCIDRQFEHKPVCPTCGEMYGVVTGNQPKGTMKVETDNTSLPGYPKCNTLVITYEFPDGIQGEEHPNPGVPYRRERRVAFLPDCPQGQLAVKLLSVAFDRRLVFTIGYSRTTGRDNVITWNDIHHKTNIHGGPQRFAYPDPQYLERLMEELAAKGVTEKDLRSVEQEPELRDPTLE</sequence>
<dbReference type="InterPro" id="IPR039396">
    <property type="entry name" value="Deltex_C"/>
</dbReference>
<dbReference type="Pfam" id="PF01661">
    <property type="entry name" value="Macro"/>
    <property type="match status" value="2"/>
</dbReference>
<feature type="compositionally biased region" description="Polar residues" evidence="10">
    <location>
        <begin position="89"/>
        <end position="117"/>
    </location>
</feature>
<dbReference type="SUPFAM" id="SSF57850">
    <property type="entry name" value="RING/U-box"/>
    <property type="match status" value="1"/>
</dbReference>
<dbReference type="Pfam" id="PF13639">
    <property type="entry name" value="zf-RING_2"/>
    <property type="match status" value="1"/>
</dbReference>
<feature type="region of interest" description="Disordered" evidence="10">
    <location>
        <begin position="260"/>
        <end position="324"/>
    </location>
</feature>
<dbReference type="InterPro" id="IPR017907">
    <property type="entry name" value="Znf_RING_CS"/>
</dbReference>
<evidence type="ECO:0000256" key="4">
    <source>
        <dbReference type="ARBA" id="ARBA00012483"/>
    </source>
</evidence>
<evidence type="ECO:0000256" key="6">
    <source>
        <dbReference type="ARBA" id="ARBA00022723"/>
    </source>
</evidence>
<dbReference type="GO" id="GO:0008270">
    <property type="term" value="F:zinc ion binding"/>
    <property type="evidence" value="ECO:0007669"/>
    <property type="project" value="UniProtKB-KW"/>
</dbReference>
<evidence type="ECO:0000259" key="11">
    <source>
        <dbReference type="PROSITE" id="PS50089"/>
    </source>
</evidence>
<evidence type="ECO:0000256" key="5">
    <source>
        <dbReference type="ARBA" id="ARBA00022679"/>
    </source>
</evidence>
<name>A0A8W8NR85_MAGGI</name>
<dbReference type="PROSITE" id="PS00518">
    <property type="entry name" value="ZF_RING_1"/>
    <property type="match status" value="1"/>
</dbReference>
<dbReference type="EnsemblMetazoa" id="G6405.1">
    <property type="protein sequence ID" value="G6405.1:cds"/>
    <property type="gene ID" value="G6405"/>
</dbReference>
<keyword evidence="14" id="KW-1185">Reference proteome</keyword>
<dbReference type="InterPro" id="IPR043472">
    <property type="entry name" value="Macro_dom-like"/>
</dbReference>
<feature type="domain" description="Macro" evidence="12">
    <location>
        <begin position="1195"/>
        <end position="1387"/>
    </location>
</feature>
<dbReference type="InterPro" id="IPR013083">
    <property type="entry name" value="Znf_RING/FYVE/PHD"/>
</dbReference>
<feature type="domain" description="RING-type" evidence="11">
    <location>
        <begin position="2303"/>
        <end position="2342"/>
    </location>
</feature>
<keyword evidence="7 9" id="KW-0863">Zinc-finger</keyword>
<evidence type="ECO:0000256" key="8">
    <source>
        <dbReference type="ARBA" id="ARBA00022833"/>
    </source>
</evidence>
<feature type="domain" description="Macro" evidence="12">
    <location>
        <begin position="1809"/>
        <end position="1995"/>
    </location>
</feature>
<dbReference type="InterPro" id="IPR001841">
    <property type="entry name" value="Znf_RING"/>
</dbReference>
<dbReference type="InterPro" id="IPR002589">
    <property type="entry name" value="Macro_dom"/>
</dbReference>
<organism evidence="13 14">
    <name type="scientific">Magallana gigas</name>
    <name type="common">Pacific oyster</name>
    <name type="synonym">Crassostrea gigas</name>
    <dbReference type="NCBI Taxonomy" id="29159"/>
    <lineage>
        <taxon>Eukaryota</taxon>
        <taxon>Metazoa</taxon>
        <taxon>Spiralia</taxon>
        <taxon>Lophotrochozoa</taxon>
        <taxon>Mollusca</taxon>
        <taxon>Bivalvia</taxon>
        <taxon>Autobranchia</taxon>
        <taxon>Pteriomorphia</taxon>
        <taxon>Ostreida</taxon>
        <taxon>Ostreoidea</taxon>
        <taxon>Ostreidae</taxon>
        <taxon>Magallana</taxon>
    </lineage>
</organism>
<dbReference type="Proteomes" id="UP000005408">
    <property type="component" value="Unassembled WGS sequence"/>
</dbReference>
<feature type="region of interest" description="Disordered" evidence="10">
    <location>
        <begin position="193"/>
        <end position="224"/>
    </location>
</feature>
<feature type="region of interest" description="Disordered" evidence="10">
    <location>
        <begin position="404"/>
        <end position="442"/>
    </location>
</feature>
<keyword evidence="5" id="KW-0808">Transferase</keyword>
<feature type="region of interest" description="Disordered" evidence="10">
    <location>
        <begin position="2483"/>
        <end position="2502"/>
    </location>
</feature>
<evidence type="ECO:0000256" key="9">
    <source>
        <dbReference type="PROSITE-ProRule" id="PRU00175"/>
    </source>
</evidence>
<dbReference type="GO" id="GO:0016567">
    <property type="term" value="P:protein ubiquitination"/>
    <property type="evidence" value="ECO:0007669"/>
    <property type="project" value="InterPro"/>
</dbReference>
<reference evidence="13" key="1">
    <citation type="submission" date="2022-08" db="UniProtKB">
        <authorList>
            <consortium name="EnsemblMetazoa"/>
        </authorList>
    </citation>
    <scope>IDENTIFICATION</scope>
    <source>
        <strain evidence="13">05x7-T-G4-1.051#20</strain>
    </source>
</reference>
<protein>
    <recommendedName>
        <fullName evidence="4">RING-type E3 ubiquitin transferase</fullName>
        <ecNumber evidence="4">2.3.2.27</ecNumber>
    </recommendedName>
</protein>
<evidence type="ECO:0000313" key="13">
    <source>
        <dbReference type="EnsemblMetazoa" id="G6405.1:cds"/>
    </source>
</evidence>
<dbReference type="PANTHER" id="PTHR12622">
    <property type="entry name" value="DELTEX-RELATED"/>
    <property type="match status" value="1"/>
</dbReference>
<dbReference type="PROSITE" id="PS50089">
    <property type="entry name" value="ZF_RING_2"/>
    <property type="match status" value="1"/>
</dbReference>
<evidence type="ECO:0000256" key="2">
    <source>
        <dbReference type="ARBA" id="ARBA00004906"/>
    </source>
</evidence>
<evidence type="ECO:0000256" key="1">
    <source>
        <dbReference type="ARBA" id="ARBA00000900"/>
    </source>
</evidence>
<feature type="compositionally biased region" description="Polar residues" evidence="10">
    <location>
        <begin position="405"/>
        <end position="425"/>
    </location>
</feature>
<dbReference type="GO" id="GO:0061630">
    <property type="term" value="F:ubiquitin protein ligase activity"/>
    <property type="evidence" value="ECO:0007669"/>
    <property type="project" value="UniProtKB-EC"/>
</dbReference>
<comment type="catalytic activity">
    <reaction evidence="1">
        <text>S-ubiquitinyl-[E2 ubiquitin-conjugating enzyme]-L-cysteine + [acceptor protein]-L-lysine = [E2 ubiquitin-conjugating enzyme]-L-cysteine + N(6)-ubiquitinyl-[acceptor protein]-L-lysine.</text>
        <dbReference type="EC" id="2.3.2.27"/>
    </reaction>
</comment>